<comment type="caution">
    <text evidence="2">The sequence shown here is derived from an EMBL/GenBank/DDBJ whole genome shotgun (WGS) entry which is preliminary data.</text>
</comment>
<keyword evidence="1" id="KW-0472">Membrane</keyword>
<name>A0A2S5CYG4_LYSSH</name>
<protein>
    <submittedName>
        <fullName evidence="2">Uncharacterized protein</fullName>
    </submittedName>
</protein>
<feature type="transmembrane region" description="Helical" evidence="1">
    <location>
        <begin position="7"/>
        <end position="24"/>
    </location>
</feature>
<dbReference type="Proteomes" id="UP000237319">
    <property type="component" value="Unassembled WGS sequence"/>
</dbReference>
<gene>
    <name evidence="2" type="ORF">LYSIN_00648</name>
</gene>
<keyword evidence="1" id="KW-1133">Transmembrane helix</keyword>
<sequence length="56" mass="6402">MKMKNLLITLVSVVIVFFIISLVQESITWPLLQVLIIIGFIINLCMSLISKKKNIQ</sequence>
<evidence type="ECO:0000313" key="2">
    <source>
        <dbReference type="EMBL" id="POZ55865.1"/>
    </source>
</evidence>
<dbReference type="EMBL" id="PGLV01000001">
    <property type="protein sequence ID" value="POZ55865.1"/>
    <property type="molecule type" value="Genomic_DNA"/>
</dbReference>
<feature type="transmembrane region" description="Helical" evidence="1">
    <location>
        <begin position="30"/>
        <end position="49"/>
    </location>
</feature>
<keyword evidence="1" id="KW-0812">Transmembrane</keyword>
<dbReference type="AlphaFoldDB" id="A0A2S5CYG4"/>
<organism evidence="2 3">
    <name type="scientific">Lysinibacillus sphaericus</name>
    <name type="common">Bacillus sphaericus</name>
    <dbReference type="NCBI Taxonomy" id="1421"/>
    <lineage>
        <taxon>Bacteria</taxon>
        <taxon>Bacillati</taxon>
        <taxon>Bacillota</taxon>
        <taxon>Bacilli</taxon>
        <taxon>Bacillales</taxon>
        <taxon>Bacillaceae</taxon>
        <taxon>Lysinibacillus</taxon>
    </lineage>
</organism>
<evidence type="ECO:0000256" key="1">
    <source>
        <dbReference type="SAM" id="Phobius"/>
    </source>
</evidence>
<proteinExistence type="predicted"/>
<keyword evidence="3" id="KW-1185">Reference proteome</keyword>
<accession>A0A2S5CYG4</accession>
<reference evidence="2 3" key="1">
    <citation type="submission" date="2017-11" db="EMBL/GenBank/DDBJ databases">
        <title>Genome sequence of Lysinibacillus sphaericus, a lignin-degrading bacteria isolated from municipal solid waste soil.</title>
        <authorList>
            <person name="Persinoti G.F."/>
            <person name="Paixao D.A."/>
            <person name="Bugg T.D."/>
            <person name="Squina F.M."/>
        </authorList>
    </citation>
    <scope>NUCLEOTIDE SEQUENCE [LARGE SCALE GENOMIC DNA]</scope>
    <source>
        <strain evidence="2 3">A1</strain>
    </source>
</reference>
<evidence type="ECO:0000313" key="3">
    <source>
        <dbReference type="Proteomes" id="UP000237319"/>
    </source>
</evidence>